<evidence type="ECO:0000259" key="1">
    <source>
        <dbReference type="Pfam" id="PF12323"/>
    </source>
</evidence>
<sequence length="96" mass="11582">MRISYKYRLYPTKEQQAKILYILERCRLLYNRLLEERILAYKETGKTLNYYDQANTFNERKQHIPTLKQMHSQVLQDVARCCKMLQDVARCCKTTG</sequence>
<evidence type="ECO:0000313" key="2">
    <source>
        <dbReference type="EMBL" id="UOF92309.1"/>
    </source>
</evidence>
<protein>
    <submittedName>
        <fullName evidence="2">Helix-turn-helix domain-containing protein</fullName>
    </submittedName>
</protein>
<evidence type="ECO:0000313" key="3">
    <source>
        <dbReference type="Proteomes" id="UP000830167"/>
    </source>
</evidence>
<dbReference type="Proteomes" id="UP000830167">
    <property type="component" value="Chromosome"/>
</dbReference>
<proteinExistence type="predicted"/>
<reference evidence="2" key="1">
    <citation type="submission" date="2021-12" db="EMBL/GenBank/DDBJ databases">
        <title>Alicyclobacillaceae gen. nov., sp. nov., isolated from chalcocite enrichment system.</title>
        <authorList>
            <person name="Jiang Z."/>
        </authorList>
    </citation>
    <scope>NUCLEOTIDE SEQUENCE</scope>
    <source>
        <strain evidence="2">MYW30-H2</strain>
    </source>
</reference>
<name>A0ABY4CPW7_9BACL</name>
<dbReference type="EMBL" id="CP089291">
    <property type="protein sequence ID" value="UOF92309.1"/>
    <property type="molecule type" value="Genomic_DNA"/>
</dbReference>
<feature type="domain" description="Transposase putative helix-turn-helix" evidence="1">
    <location>
        <begin position="1"/>
        <end position="46"/>
    </location>
</feature>
<dbReference type="RefSeq" id="WP_347438987.1">
    <property type="nucleotide sequence ID" value="NZ_CP089291.1"/>
</dbReference>
<keyword evidence="3" id="KW-1185">Reference proteome</keyword>
<gene>
    <name evidence="2" type="ORF">LSG31_09165</name>
</gene>
<dbReference type="InterPro" id="IPR021027">
    <property type="entry name" value="Transposase_put_HTH"/>
</dbReference>
<organism evidence="2 3">
    <name type="scientific">Fodinisporobacter ferrooxydans</name>
    <dbReference type="NCBI Taxonomy" id="2901836"/>
    <lineage>
        <taxon>Bacteria</taxon>
        <taxon>Bacillati</taxon>
        <taxon>Bacillota</taxon>
        <taxon>Bacilli</taxon>
        <taxon>Bacillales</taxon>
        <taxon>Alicyclobacillaceae</taxon>
        <taxon>Fodinisporobacter</taxon>
    </lineage>
</organism>
<dbReference type="Pfam" id="PF12323">
    <property type="entry name" value="HTH_OrfB_IS605"/>
    <property type="match status" value="1"/>
</dbReference>
<accession>A0ABY4CPW7</accession>